<dbReference type="GO" id="GO:0006611">
    <property type="term" value="P:protein export from nucleus"/>
    <property type="evidence" value="ECO:0007669"/>
    <property type="project" value="TreeGrafter"/>
</dbReference>
<evidence type="ECO:0000256" key="2">
    <source>
        <dbReference type="ARBA" id="ARBA00023242"/>
    </source>
</evidence>
<feature type="region of interest" description="Disordered" evidence="3">
    <location>
        <begin position="213"/>
        <end position="240"/>
    </location>
</feature>
<feature type="region of interest" description="Disordered" evidence="3">
    <location>
        <begin position="385"/>
        <end position="475"/>
    </location>
</feature>
<evidence type="ECO:0000256" key="3">
    <source>
        <dbReference type="SAM" id="MobiDB-lite"/>
    </source>
</evidence>
<evidence type="ECO:0000313" key="6">
    <source>
        <dbReference type="Proteomes" id="UP000192247"/>
    </source>
</evidence>
<dbReference type="PROSITE" id="PS50196">
    <property type="entry name" value="RANBD1"/>
    <property type="match status" value="1"/>
</dbReference>
<dbReference type="InterPro" id="IPR045255">
    <property type="entry name" value="RanBP1-like"/>
</dbReference>
<dbReference type="AlphaFoldDB" id="A0A1V9XRE6"/>
<name>A0A1V9XRE6_9ACAR</name>
<feature type="domain" description="RanBD1" evidence="4">
    <location>
        <begin position="257"/>
        <end position="334"/>
    </location>
</feature>
<dbReference type="Proteomes" id="UP000192247">
    <property type="component" value="Unassembled WGS sequence"/>
</dbReference>
<dbReference type="InterPro" id="IPR000156">
    <property type="entry name" value="Ran_bind_dom"/>
</dbReference>
<comment type="caution">
    <text evidence="5">The sequence shown here is derived from an EMBL/GenBank/DDBJ whole genome shotgun (WGS) entry which is preliminary data.</text>
</comment>
<dbReference type="InParanoid" id="A0A1V9XRE6"/>
<dbReference type="PANTHER" id="PTHR23138:SF142">
    <property type="entry name" value="RAN-BINDING PROTEIN 3B-RELATED"/>
    <property type="match status" value="1"/>
</dbReference>
<dbReference type="OrthoDB" id="10250354at2759"/>
<protein>
    <recommendedName>
        <fullName evidence="4">RanBD1 domain-containing protein</fullName>
    </recommendedName>
</protein>
<dbReference type="InterPro" id="IPR011993">
    <property type="entry name" value="PH-like_dom_sf"/>
</dbReference>
<keyword evidence="2" id="KW-0539">Nucleus</keyword>
<dbReference type="PANTHER" id="PTHR23138">
    <property type="entry name" value="RAN BINDING PROTEIN"/>
    <property type="match status" value="1"/>
</dbReference>
<keyword evidence="6" id="KW-1185">Reference proteome</keyword>
<feature type="compositionally biased region" description="Basic and acidic residues" evidence="3">
    <location>
        <begin position="442"/>
        <end position="452"/>
    </location>
</feature>
<sequence>MGSPDEVSPSKSRPLVAPPTLVLGGGGNAQDSPRASGFVLKPSALSAQTSNLKIYNTPTRINNNNGKPFDKILSEDESATPMKNPEAKETDGEIPPFEMCTPIKSDTAPQEGALAGAIKDPIPESKTAASPFKSDIAVGEVVFGQNLESRVTNVVLPKPIEASISAAGDKDGFVFGQNLHERVANADVSETKAETSSSEELSFAAAACEKESSDGIKGDLDGVSDSGPKTGEKRTLTETAEEHQMRLENEAKKGRLDEVEVVTGEEDESNVLQINCKLYIYEGAQYQERGRGVLRVNDKQSSDDGSIQSRVVMRTQGSLRVVLNTSVWSGMKVEHPSAKSVRLTGQSSEGAIGVFLVQCTSPKDSDQLFNALEWRVQALKRAQQCGQLPEPPQMNKNEAGNDDDRDREDPDEDDDEEAEAEPEREIEEALTVNAAITTVADDDLKIGDDKANNKQNKKPYGNEGNNSDSATFRND</sequence>
<dbReference type="STRING" id="418985.A0A1V9XRE6"/>
<feature type="region of interest" description="Disordered" evidence="3">
    <location>
        <begin position="56"/>
        <end position="106"/>
    </location>
</feature>
<dbReference type="SMART" id="SM00160">
    <property type="entry name" value="RanBD"/>
    <property type="match status" value="1"/>
</dbReference>
<feature type="compositionally biased region" description="Acidic residues" evidence="3">
    <location>
        <begin position="409"/>
        <end position="428"/>
    </location>
</feature>
<gene>
    <name evidence="5" type="ORF">BIW11_08013</name>
</gene>
<dbReference type="SUPFAM" id="SSF50729">
    <property type="entry name" value="PH domain-like"/>
    <property type="match status" value="1"/>
</dbReference>
<feature type="compositionally biased region" description="Polar residues" evidence="3">
    <location>
        <begin position="463"/>
        <end position="475"/>
    </location>
</feature>
<dbReference type="GO" id="GO:0005634">
    <property type="term" value="C:nucleus"/>
    <property type="evidence" value="ECO:0007669"/>
    <property type="project" value="UniProtKB-SubCell"/>
</dbReference>
<dbReference type="Pfam" id="PF00638">
    <property type="entry name" value="Ran_BP1"/>
    <property type="match status" value="1"/>
</dbReference>
<evidence type="ECO:0000256" key="1">
    <source>
        <dbReference type="ARBA" id="ARBA00004123"/>
    </source>
</evidence>
<feature type="compositionally biased region" description="Basic and acidic residues" evidence="3">
    <location>
        <begin position="230"/>
        <end position="240"/>
    </location>
</feature>
<comment type="subcellular location">
    <subcellularLocation>
        <location evidence="1">Nucleus</location>
    </subcellularLocation>
</comment>
<organism evidence="5 6">
    <name type="scientific">Tropilaelaps mercedesae</name>
    <dbReference type="NCBI Taxonomy" id="418985"/>
    <lineage>
        <taxon>Eukaryota</taxon>
        <taxon>Metazoa</taxon>
        <taxon>Ecdysozoa</taxon>
        <taxon>Arthropoda</taxon>
        <taxon>Chelicerata</taxon>
        <taxon>Arachnida</taxon>
        <taxon>Acari</taxon>
        <taxon>Parasitiformes</taxon>
        <taxon>Mesostigmata</taxon>
        <taxon>Gamasina</taxon>
        <taxon>Dermanyssoidea</taxon>
        <taxon>Laelapidae</taxon>
        <taxon>Tropilaelaps</taxon>
    </lineage>
</organism>
<dbReference type="EMBL" id="MNPL01005373">
    <property type="protein sequence ID" value="OQR76060.1"/>
    <property type="molecule type" value="Genomic_DNA"/>
</dbReference>
<reference evidence="5 6" key="1">
    <citation type="journal article" date="2017" name="Gigascience">
        <title>Draft genome of the honey bee ectoparasitic mite, Tropilaelaps mercedesae, is shaped by the parasitic life history.</title>
        <authorList>
            <person name="Dong X."/>
            <person name="Armstrong S.D."/>
            <person name="Xia D."/>
            <person name="Makepeace B.L."/>
            <person name="Darby A.C."/>
            <person name="Kadowaki T."/>
        </authorList>
    </citation>
    <scope>NUCLEOTIDE SEQUENCE [LARGE SCALE GENOMIC DNA]</scope>
    <source>
        <strain evidence="5">Wuxi-XJTLU</strain>
    </source>
</reference>
<accession>A0A1V9XRE6</accession>
<dbReference type="Gene3D" id="2.30.29.30">
    <property type="entry name" value="Pleckstrin-homology domain (PH domain)/Phosphotyrosine-binding domain (PTB)"/>
    <property type="match status" value="1"/>
</dbReference>
<evidence type="ECO:0000259" key="4">
    <source>
        <dbReference type="PROSITE" id="PS50196"/>
    </source>
</evidence>
<feature type="compositionally biased region" description="Polar residues" evidence="3">
    <location>
        <begin position="56"/>
        <end position="66"/>
    </location>
</feature>
<feature type="region of interest" description="Disordered" evidence="3">
    <location>
        <begin position="1"/>
        <end position="36"/>
    </location>
</feature>
<proteinExistence type="predicted"/>
<dbReference type="CDD" id="cd13180">
    <property type="entry name" value="RanBD_RanBP3"/>
    <property type="match status" value="1"/>
</dbReference>
<evidence type="ECO:0000313" key="5">
    <source>
        <dbReference type="EMBL" id="OQR76060.1"/>
    </source>
</evidence>